<dbReference type="RefSeq" id="WP_008476068.1">
    <property type="nucleotide sequence ID" value="NZ_CAGS01000112.1"/>
</dbReference>
<proteinExistence type="predicted"/>
<feature type="transmembrane region" description="Helical" evidence="1">
    <location>
        <begin position="20"/>
        <end position="40"/>
    </location>
</feature>
<name>I4EER9_9BACT</name>
<organism evidence="2 3">
    <name type="scientific">Nitrolancea hollandica Lb</name>
    <dbReference type="NCBI Taxonomy" id="1129897"/>
    <lineage>
        <taxon>Bacteria</taxon>
        <taxon>Pseudomonadati</taxon>
        <taxon>Thermomicrobiota</taxon>
        <taxon>Thermomicrobia</taxon>
        <taxon>Sphaerobacterales</taxon>
        <taxon>Sphaerobacterineae</taxon>
        <taxon>Sphaerobacteraceae</taxon>
        <taxon>Nitrolancea</taxon>
    </lineage>
</organism>
<keyword evidence="3" id="KW-1185">Reference proteome</keyword>
<accession>I4EER9</accession>
<evidence type="ECO:0000313" key="3">
    <source>
        <dbReference type="Proteomes" id="UP000004221"/>
    </source>
</evidence>
<comment type="caution">
    <text evidence="2">The sequence shown here is derived from an EMBL/GenBank/DDBJ whole genome shotgun (WGS) entry which is preliminary data.</text>
</comment>
<dbReference type="AlphaFoldDB" id="I4EER9"/>
<evidence type="ECO:0008006" key="4">
    <source>
        <dbReference type="Google" id="ProtNLM"/>
    </source>
</evidence>
<dbReference type="Proteomes" id="UP000004221">
    <property type="component" value="Unassembled WGS sequence"/>
</dbReference>
<evidence type="ECO:0000313" key="2">
    <source>
        <dbReference type="EMBL" id="CCF83181.1"/>
    </source>
</evidence>
<feature type="transmembrane region" description="Helical" evidence="1">
    <location>
        <begin position="85"/>
        <end position="105"/>
    </location>
</feature>
<dbReference type="EMBL" id="CAGS01000112">
    <property type="protein sequence ID" value="CCF83181.1"/>
    <property type="molecule type" value="Genomic_DNA"/>
</dbReference>
<keyword evidence="1" id="KW-0472">Membrane</keyword>
<keyword evidence="1" id="KW-0812">Transmembrane</keyword>
<evidence type="ECO:0000256" key="1">
    <source>
        <dbReference type="SAM" id="Phobius"/>
    </source>
</evidence>
<protein>
    <recommendedName>
        <fullName evidence="4">YggT family protein</fullName>
    </recommendedName>
</protein>
<gene>
    <name evidence="2" type="ORF">NITHO_20010</name>
</gene>
<keyword evidence="1" id="KW-1133">Transmembrane helix</keyword>
<reference evidence="2 3" key="1">
    <citation type="journal article" date="2012" name="ISME J.">
        <title>Nitrification expanded: discovery, physiology and genomics of a nitrite-oxidizing bacterium from the phylum Chloroflexi.</title>
        <authorList>
            <person name="Sorokin D.Y."/>
            <person name="Lucker S."/>
            <person name="Vejmelkova D."/>
            <person name="Kostrikina N.A."/>
            <person name="Kleerebezem R."/>
            <person name="Rijpstra W.I."/>
            <person name="Damste J.S."/>
            <person name="Le Paslier D."/>
            <person name="Muyzer G."/>
            <person name="Wagner M."/>
            <person name="van Loosdrecht M.C."/>
            <person name="Daims H."/>
        </authorList>
    </citation>
    <scope>NUCLEOTIDE SEQUENCE [LARGE SCALE GENOMIC DNA]</scope>
    <source>
        <strain evidence="3">none</strain>
    </source>
</reference>
<sequence>MRPPRVRRRRASLASLRLFWVLVIDLGAVLIGLLLIRAAAGMAGVSDRVPFVRLVRMLTEPVVWPLGHLPGGGFPLIGTFTPADLGAILISVFLCLAVTGVIAGWESEGRR</sequence>